<dbReference type="PANTHER" id="PTHR34977:SF1">
    <property type="entry name" value="UPF0337 PROTEIN YJBJ"/>
    <property type="match status" value="1"/>
</dbReference>
<dbReference type="Pfam" id="PF05532">
    <property type="entry name" value="CsbD"/>
    <property type="match status" value="1"/>
</dbReference>
<protein>
    <recommendedName>
        <fullName evidence="3">CsbD-like domain-containing protein</fullName>
    </recommendedName>
</protein>
<dbReference type="AlphaFoldDB" id="A0A517M176"/>
<dbReference type="PANTHER" id="PTHR34977">
    <property type="entry name" value="UPF0337 PROTEIN YJBJ"/>
    <property type="match status" value="1"/>
</dbReference>
<reference evidence="4 5" key="1">
    <citation type="submission" date="2019-02" db="EMBL/GenBank/DDBJ databases">
        <title>Deep-cultivation of Planctomycetes and their phenomic and genomic characterization uncovers novel biology.</title>
        <authorList>
            <person name="Wiegand S."/>
            <person name="Jogler M."/>
            <person name="Boedeker C."/>
            <person name="Pinto D."/>
            <person name="Vollmers J."/>
            <person name="Rivas-Marin E."/>
            <person name="Kohn T."/>
            <person name="Peeters S.H."/>
            <person name="Heuer A."/>
            <person name="Rast P."/>
            <person name="Oberbeckmann S."/>
            <person name="Bunk B."/>
            <person name="Jeske O."/>
            <person name="Meyerdierks A."/>
            <person name="Storesund J.E."/>
            <person name="Kallscheuer N."/>
            <person name="Luecker S."/>
            <person name="Lage O.M."/>
            <person name="Pohl T."/>
            <person name="Merkel B.J."/>
            <person name="Hornburger P."/>
            <person name="Mueller R.-W."/>
            <person name="Bruemmer F."/>
            <person name="Labrenz M."/>
            <person name="Spormann A.M."/>
            <person name="Op den Camp H."/>
            <person name="Overmann J."/>
            <person name="Amann R."/>
            <person name="Jetten M.S.M."/>
            <person name="Mascher T."/>
            <person name="Medema M.H."/>
            <person name="Devos D.P."/>
            <person name="Kaster A.-K."/>
            <person name="Ovreas L."/>
            <person name="Rohde M."/>
            <person name="Galperin M.Y."/>
            <person name="Jogler C."/>
        </authorList>
    </citation>
    <scope>NUCLEOTIDE SEQUENCE [LARGE SCALE GENOMIC DNA]</scope>
    <source>
        <strain evidence="4 5">EC9</strain>
    </source>
</reference>
<dbReference type="RefSeq" id="WP_145345971.1">
    <property type="nucleotide sequence ID" value="NZ_CP036261.1"/>
</dbReference>
<comment type="similarity">
    <text evidence="1">Belongs to the UPF0337 (CsbD) family.</text>
</comment>
<evidence type="ECO:0000256" key="1">
    <source>
        <dbReference type="ARBA" id="ARBA00009129"/>
    </source>
</evidence>
<dbReference type="InterPro" id="IPR036629">
    <property type="entry name" value="YjbJ_sf"/>
</dbReference>
<feature type="transmembrane region" description="Helical" evidence="2">
    <location>
        <begin position="124"/>
        <end position="141"/>
    </location>
</feature>
<organism evidence="4 5">
    <name type="scientific">Rosistilla ulvae</name>
    <dbReference type="NCBI Taxonomy" id="1930277"/>
    <lineage>
        <taxon>Bacteria</taxon>
        <taxon>Pseudomonadati</taxon>
        <taxon>Planctomycetota</taxon>
        <taxon>Planctomycetia</taxon>
        <taxon>Pirellulales</taxon>
        <taxon>Pirellulaceae</taxon>
        <taxon>Rosistilla</taxon>
    </lineage>
</organism>
<keyword evidence="2" id="KW-0812">Transmembrane</keyword>
<dbReference type="InterPro" id="IPR050423">
    <property type="entry name" value="UPF0337_stress_rsp"/>
</dbReference>
<dbReference type="EMBL" id="CP036261">
    <property type="protein sequence ID" value="QDS88625.1"/>
    <property type="molecule type" value="Genomic_DNA"/>
</dbReference>
<keyword evidence="5" id="KW-1185">Reference proteome</keyword>
<evidence type="ECO:0000313" key="5">
    <source>
        <dbReference type="Proteomes" id="UP000319557"/>
    </source>
</evidence>
<dbReference type="SUPFAM" id="SSF69047">
    <property type="entry name" value="Hypothetical protein YjbJ"/>
    <property type="match status" value="1"/>
</dbReference>
<dbReference type="InterPro" id="IPR008462">
    <property type="entry name" value="CsbD"/>
</dbReference>
<evidence type="ECO:0000256" key="2">
    <source>
        <dbReference type="SAM" id="Phobius"/>
    </source>
</evidence>
<dbReference type="Proteomes" id="UP000319557">
    <property type="component" value="Chromosome"/>
</dbReference>
<proteinExistence type="inferred from homology"/>
<keyword evidence="2" id="KW-1133">Transmembrane helix</keyword>
<sequence length="145" mass="15986">MITREELKGQWNEVKGRLQEHWGQLTDDDLSRVQGSAEQLVGVVQQKTGATRREVEDFLSNAVNESNRIGQQVSDAAQQYADVAGQYAAEAGEYVKENYRRAADLGGDYTDRLAHTVRTRPAESLAIAFGLGIAAGAVFFIKGRR</sequence>
<dbReference type="OrthoDB" id="278198at2"/>
<dbReference type="Gene3D" id="1.10.1470.10">
    <property type="entry name" value="YjbJ"/>
    <property type="match status" value="1"/>
</dbReference>
<evidence type="ECO:0000313" key="4">
    <source>
        <dbReference type="EMBL" id="QDS88625.1"/>
    </source>
</evidence>
<name>A0A517M176_9BACT</name>
<evidence type="ECO:0000259" key="3">
    <source>
        <dbReference type="Pfam" id="PF05532"/>
    </source>
</evidence>
<gene>
    <name evidence="4" type="ORF">EC9_28160</name>
</gene>
<accession>A0A517M176</accession>
<feature type="domain" description="CsbD-like" evidence="3">
    <location>
        <begin position="6"/>
        <end position="57"/>
    </location>
</feature>
<keyword evidence="2" id="KW-0472">Membrane</keyword>
<dbReference type="KEGG" id="ruv:EC9_28160"/>